<organism evidence="2 3">
    <name type="scientific">Zopfia rhizophila CBS 207.26</name>
    <dbReference type="NCBI Taxonomy" id="1314779"/>
    <lineage>
        <taxon>Eukaryota</taxon>
        <taxon>Fungi</taxon>
        <taxon>Dikarya</taxon>
        <taxon>Ascomycota</taxon>
        <taxon>Pezizomycotina</taxon>
        <taxon>Dothideomycetes</taxon>
        <taxon>Dothideomycetes incertae sedis</taxon>
        <taxon>Zopfiaceae</taxon>
        <taxon>Zopfia</taxon>
    </lineage>
</organism>
<accession>A0A6A6DUN2</accession>
<reference evidence="2" key="1">
    <citation type="journal article" date="2020" name="Stud. Mycol.">
        <title>101 Dothideomycetes genomes: a test case for predicting lifestyles and emergence of pathogens.</title>
        <authorList>
            <person name="Haridas S."/>
            <person name="Albert R."/>
            <person name="Binder M."/>
            <person name="Bloem J."/>
            <person name="Labutti K."/>
            <person name="Salamov A."/>
            <person name="Andreopoulos B."/>
            <person name="Baker S."/>
            <person name="Barry K."/>
            <person name="Bills G."/>
            <person name="Bluhm B."/>
            <person name="Cannon C."/>
            <person name="Castanera R."/>
            <person name="Culley D."/>
            <person name="Daum C."/>
            <person name="Ezra D."/>
            <person name="Gonzalez J."/>
            <person name="Henrissat B."/>
            <person name="Kuo A."/>
            <person name="Liang C."/>
            <person name="Lipzen A."/>
            <person name="Lutzoni F."/>
            <person name="Magnuson J."/>
            <person name="Mondo S."/>
            <person name="Nolan M."/>
            <person name="Ohm R."/>
            <person name="Pangilinan J."/>
            <person name="Park H.-J."/>
            <person name="Ramirez L."/>
            <person name="Alfaro M."/>
            <person name="Sun H."/>
            <person name="Tritt A."/>
            <person name="Yoshinaga Y."/>
            <person name="Zwiers L.-H."/>
            <person name="Turgeon B."/>
            <person name="Goodwin S."/>
            <person name="Spatafora J."/>
            <person name="Crous P."/>
            <person name="Grigoriev I."/>
        </authorList>
    </citation>
    <scope>NUCLEOTIDE SEQUENCE</scope>
    <source>
        <strain evidence="2">CBS 207.26</strain>
    </source>
</reference>
<dbReference type="Proteomes" id="UP000800200">
    <property type="component" value="Unassembled WGS sequence"/>
</dbReference>
<evidence type="ECO:0000313" key="2">
    <source>
        <dbReference type="EMBL" id="KAF2181700.1"/>
    </source>
</evidence>
<feature type="region of interest" description="Disordered" evidence="1">
    <location>
        <begin position="69"/>
        <end position="93"/>
    </location>
</feature>
<evidence type="ECO:0000256" key="1">
    <source>
        <dbReference type="SAM" id="MobiDB-lite"/>
    </source>
</evidence>
<protein>
    <submittedName>
        <fullName evidence="2">Uncharacterized protein</fullName>
    </submittedName>
</protein>
<dbReference type="AlphaFoldDB" id="A0A6A6DUN2"/>
<gene>
    <name evidence="2" type="ORF">K469DRAFT_691791</name>
</gene>
<dbReference type="EMBL" id="ML994651">
    <property type="protein sequence ID" value="KAF2181700.1"/>
    <property type="molecule type" value="Genomic_DNA"/>
</dbReference>
<keyword evidence="3" id="KW-1185">Reference proteome</keyword>
<sequence length="327" mass="36998">MYNKVCSFIGTGSRLQDCHDARHMNIGQEIFRGLLTRPYILYFFVHLRLNHLHRFYQSCGPRVKHGVRTEAPGGEGIEPGVDVTSHSSPESSKVGHACEDHTAHWLSSVLTFEVFNRPSFHGLLELRSACRKLRDKLEHTFRSSFKLLFVDLSPHSLQGLLDISRHKTFRAVIQGLVFHTGKPLLPLRLVAELWEKNPMIHLREYMEKEDDSEDALAVKAFIKEQSERKLVQVSGNDYTLVTKAGWITAGFPSRMVAVALAAAKSVNVQLHAFGMLNEFGGNDGIDWFKLKMPQAQLANFKKMKGLYISFSNISGKIHANRTIKNNT</sequence>
<proteinExistence type="predicted"/>
<name>A0A6A6DUN2_9PEZI</name>
<evidence type="ECO:0000313" key="3">
    <source>
        <dbReference type="Proteomes" id="UP000800200"/>
    </source>
</evidence>